<name>A0A561WIM6_ACTTI</name>
<dbReference type="EMBL" id="VIWY01000002">
    <property type="protein sequence ID" value="TWG23708.1"/>
    <property type="molecule type" value="Genomic_DNA"/>
</dbReference>
<accession>A0A561WIM6</accession>
<protein>
    <submittedName>
        <fullName evidence="2">Uncharacterized protein</fullName>
    </submittedName>
</protein>
<sequence length="709" mass="73312">MDGSYFGATADPAYGVSPYAGTRHYRELTYESDYTPAPGEHNPLTIEMIAWMIANAHPERISVLGDHWQNAVTVLTRYRGHLLDHSRVLQQRDWASPQARDMFLKRGPGEALAYLDVWIEAAQRNLTALRHLTDVATESRAEMDDLMSRYRQALRDAQRVDLAGRLSEWLDPGRLLNTTWDDAEKFQIQQQVREAEREFTRQAQELAQKYANQYSEYSRELTAGAGPPFQPMNVVLNQPGHAPVTGPAGRPGVGAVTLPALPIGALPPVVPPSAPAAPGGTRPLEPPGRLPGQFPGQLPGRLPASPPGVVPGPPPGRFPAAPGPAPLFPVPGPSPLFPAPGGPADRDVVPPSLGRQPPSVPPGTLLPNPGQLTRTAFGRPAPPPGLGQPPGRTLRRGGPGPAEPGVSPGLRGGPGPVVPGPPPGLRGGPGPVVPGPPPGRRSDPGTTVPGPPPGRRSDPGGADPGLPPGRAGGRGRGEPERDARTAGAPAATSGRPPGGTPPPVLINPAGDRRRRPGSAEELHRSVPSGGAPPDGATPAVLSRPGPPGDPAVARPPARRPDDTVRDDLSGAAPARVGTARGDVSGAAPARSGAAWGDPFGAVQARSGASPGTLNAPLPPPGGSRVSRLEEVPDGLRSRAAGPGTGPPEPGRPRITGEAAPVRGADPEAPGVVTDRQAFEVWTPGGGVVTGRRERPAPEPEIGRILGPER</sequence>
<comment type="caution">
    <text evidence="2">The sequence shown here is derived from an EMBL/GenBank/DDBJ whole genome shotgun (WGS) entry which is preliminary data.</text>
</comment>
<gene>
    <name evidence="2" type="ORF">FHX34_102259</name>
</gene>
<keyword evidence="3" id="KW-1185">Reference proteome</keyword>
<dbReference type="RefSeq" id="WP_122976940.1">
    <property type="nucleotide sequence ID" value="NZ_BOMX01000039.1"/>
</dbReference>
<feature type="compositionally biased region" description="Basic and acidic residues" evidence="1">
    <location>
        <begin position="558"/>
        <end position="568"/>
    </location>
</feature>
<reference evidence="2 3" key="1">
    <citation type="submission" date="2019-06" db="EMBL/GenBank/DDBJ databases">
        <title>Sequencing the genomes of 1000 actinobacteria strains.</title>
        <authorList>
            <person name="Klenk H.-P."/>
        </authorList>
    </citation>
    <scope>NUCLEOTIDE SEQUENCE [LARGE SCALE GENOMIC DNA]</scope>
    <source>
        <strain evidence="2 3">DSM 43866</strain>
    </source>
</reference>
<proteinExistence type="predicted"/>
<dbReference type="OrthoDB" id="3336155at2"/>
<feature type="region of interest" description="Disordered" evidence="1">
    <location>
        <begin position="272"/>
        <end position="709"/>
    </location>
</feature>
<feature type="compositionally biased region" description="Basic and acidic residues" evidence="1">
    <location>
        <begin position="475"/>
        <end position="484"/>
    </location>
</feature>
<organism evidence="2 3">
    <name type="scientific">Actinoplanes teichomyceticus</name>
    <dbReference type="NCBI Taxonomy" id="1867"/>
    <lineage>
        <taxon>Bacteria</taxon>
        <taxon>Bacillati</taxon>
        <taxon>Actinomycetota</taxon>
        <taxon>Actinomycetes</taxon>
        <taxon>Micromonosporales</taxon>
        <taxon>Micromonosporaceae</taxon>
        <taxon>Actinoplanes</taxon>
    </lineage>
</organism>
<dbReference type="AlphaFoldDB" id="A0A561WIM6"/>
<feature type="compositionally biased region" description="Basic and acidic residues" evidence="1">
    <location>
        <begin position="690"/>
        <end position="709"/>
    </location>
</feature>
<evidence type="ECO:0000313" key="2">
    <source>
        <dbReference type="EMBL" id="TWG23708.1"/>
    </source>
</evidence>
<evidence type="ECO:0000313" key="3">
    <source>
        <dbReference type="Proteomes" id="UP000320239"/>
    </source>
</evidence>
<evidence type="ECO:0000256" key="1">
    <source>
        <dbReference type="SAM" id="MobiDB-lite"/>
    </source>
</evidence>
<feature type="compositionally biased region" description="Pro residues" evidence="1">
    <location>
        <begin position="304"/>
        <end position="341"/>
    </location>
</feature>
<feature type="compositionally biased region" description="Basic and acidic residues" evidence="1">
    <location>
        <begin position="626"/>
        <end position="636"/>
    </location>
</feature>
<feature type="compositionally biased region" description="Low complexity" evidence="1">
    <location>
        <begin position="485"/>
        <end position="495"/>
    </location>
</feature>
<dbReference type="Proteomes" id="UP000320239">
    <property type="component" value="Unassembled WGS sequence"/>
</dbReference>